<keyword evidence="4 9" id="KW-0547">Nucleotide-binding</keyword>
<dbReference type="NCBIfam" id="TIGR00464">
    <property type="entry name" value="gltX_bact"/>
    <property type="match status" value="1"/>
</dbReference>
<dbReference type="InterPro" id="IPR008925">
    <property type="entry name" value="aa_tRNA-synth_I_cd-bd_sf"/>
</dbReference>
<dbReference type="InterPro" id="IPR020058">
    <property type="entry name" value="Glu/Gln-tRNA-synth_Ib_cat-dom"/>
</dbReference>
<feature type="short sequence motif" description="'HIGH' region" evidence="9">
    <location>
        <begin position="13"/>
        <end position="23"/>
    </location>
</feature>
<evidence type="ECO:0000256" key="3">
    <source>
        <dbReference type="ARBA" id="ARBA00022723"/>
    </source>
</evidence>
<evidence type="ECO:0000256" key="8">
    <source>
        <dbReference type="ARBA" id="ARBA00023146"/>
    </source>
</evidence>
<evidence type="ECO:0000256" key="9">
    <source>
        <dbReference type="HAMAP-Rule" id="MF_00022"/>
    </source>
</evidence>
<evidence type="ECO:0000256" key="4">
    <source>
        <dbReference type="ARBA" id="ARBA00022741"/>
    </source>
</evidence>
<dbReference type="InterPro" id="IPR000924">
    <property type="entry name" value="Glu/Gln-tRNA-synth"/>
</dbReference>
<comment type="similarity">
    <text evidence="9">Belongs to the class-I aminoacyl-tRNA synthetase family. Glutamate--tRNA ligase type 1 subfamily.</text>
</comment>
<reference evidence="13" key="1">
    <citation type="journal article" date="2019" name="Int. J. Syst. Evol. Microbiol.">
        <title>The Global Catalogue of Microorganisms (GCM) 10K type strain sequencing project: providing services to taxonomists for standard genome sequencing and annotation.</title>
        <authorList>
            <consortium name="The Broad Institute Genomics Platform"/>
            <consortium name="The Broad Institute Genome Sequencing Center for Infectious Disease"/>
            <person name="Wu L."/>
            <person name="Ma J."/>
        </authorList>
    </citation>
    <scope>NUCLEOTIDE SEQUENCE [LARGE SCALE GENOMIC DNA]</scope>
    <source>
        <strain evidence="13">CCUG 60023</strain>
    </source>
</reference>
<dbReference type="PANTHER" id="PTHR43311">
    <property type="entry name" value="GLUTAMATE--TRNA LIGASE"/>
    <property type="match status" value="1"/>
</dbReference>
<dbReference type="SUPFAM" id="SSF48163">
    <property type="entry name" value="An anticodon-binding domain of class I aminoacyl-tRNA synthetases"/>
    <property type="match status" value="1"/>
</dbReference>
<evidence type="ECO:0000259" key="11">
    <source>
        <dbReference type="Pfam" id="PF19269"/>
    </source>
</evidence>
<dbReference type="InterPro" id="IPR045462">
    <property type="entry name" value="aa-tRNA-synth_I_cd-bd"/>
</dbReference>
<protein>
    <recommendedName>
        <fullName evidence="9">Glutamate--tRNA ligase</fullName>
        <ecNumber evidence="9">6.1.1.17</ecNumber>
    </recommendedName>
    <alternativeName>
        <fullName evidence="9">Glutamyl-tRNA synthetase</fullName>
        <shortName evidence="9">GluRS</shortName>
    </alternativeName>
</protein>
<feature type="domain" description="Aminoacyl-tRNA synthetase class I anticodon-binding" evidence="11">
    <location>
        <begin position="386"/>
        <end position="457"/>
    </location>
</feature>
<feature type="short sequence motif" description="'KMSKS' region" evidence="9">
    <location>
        <begin position="254"/>
        <end position="258"/>
    </location>
</feature>
<organism evidence="12 13">
    <name type="scientific">Pseudahrensia aquimaris</name>
    <dbReference type="NCBI Taxonomy" id="744461"/>
    <lineage>
        <taxon>Bacteria</taxon>
        <taxon>Pseudomonadati</taxon>
        <taxon>Pseudomonadota</taxon>
        <taxon>Alphaproteobacteria</taxon>
        <taxon>Hyphomicrobiales</taxon>
        <taxon>Ahrensiaceae</taxon>
        <taxon>Pseudahrensia</taxon>
    </lineage>
</organism>
<dbReference type="InterPro" id="IPR004527">
    <property type="entry name" value="Glu-tRNA-ligase_bac/mito"/>
</dbReference>
<dbReference type="RefSeq" id="WP_377213844.1">
    <property type="nucleotide sequence ID" value="NZ_JBHTJV010000026.1"/>
</dbReference>
<dbReference type="Gene3D" id="1.10.10.350">
    <property type="match status" value="1"/>
</dbReference>
<dbReference type="InterPro" id="IPR020751">
    <property type="entry name" value="aa-tRNA-synth_I_codon-bd_sub2"/>
</dbReference>
<sequence>MKDLAKPIVRFAPSPTGRLHIGNLRTALYNWLFAKGQGGSFILRLDDTDTERSTDAFAQGIVEDLAWIGIVPDASDKQSNRVAQYDAAAAKLKEAGLLYPCYETPDEIERRRKRLMARGLPPIYERTGLKQTNEERAALEAEGRTAHWRFLLPNFTDDPFSPTRTEVHWDDAMRGEQTVDLASMSDPVLIRGDGTYLYTLPSVVDDSDMGVTHVIRGGDHITNTGAQIALFKALGAQPPAFGHHNLLTDASGDGLSKRTGALSLASLREGGIEPMALASLAALIGTGQAVEVCSSMDELAQLFDPTKVSRSPARFDERELEAMNEKLLHAMPYAEAQPRLTAKGMDHGEAFWNAVRPNLARFDDVAQWHSVLEGNFVPLVADVEDEEFLAVARDMLPAEPWPDDVWKQWTSALKEKTSRKGKALFMPLRKALTGKEHGPDMGEFLPLIGPEKTARRLS</sequence>
<dbReference type="InterPro" id="IPR049940">
    <property type="entry name" value="GluQ/Sye"/>
</dbReference>
<dbReference type="HAMAP" id="MF_00022">
    <property type="entry name" value="Glu_tRNA_synth_type1"/>
    <property type="match status" value="1"/>
</dbReference>
<dbReference type="EC" id="6.1.1.17" evidence="9"/>
<dbReference type="SUPFAM" id="SSF52374">
    <property type="entry name" value="Nucleotidylyl transferase"/>
    <property type="match status" value="1"/>
</dbReference>
<evidence type="ECO:0000256" key="2">
    <source>
        <dbReference type="ARBA" id="ARBA00022598"/>
    </source>
</evidence>
<dbReference type="InterPro" id="IPR001412">
    <property type="entry name" value="aa-tRNA-synth_I_CS"/>
</dbReference>
<evidence type="ECO:0000256" key="7">
    <source>
        <dbReference type="ARBA" id="ARBA00022917"/>
    </source>
</evidence>
<dbReference type="PANTHER" id="PTHR43311:SF1">
    <property type="entry name" value="GLUTAMYL-Q TRNA(ASP) SYNTHETASE"/>
    <property type="match status" value="1"/>
</dbReference>
<comment type="caution">
    <text evidence="9">Lacks conserved residue(s) required for the propagation of feature annotation.</text>
</comment>
<keyword evidence="8 9" id="KW-0030">Aminoacyl-tRNA synthetase</keyword>
<evidence type="ECO:0000256" key="5">
    <source>
        <dbReference type="ARBA" id="ARBA00022833"/>
    </source>
</evidence>
<comment type="caution">
    <text evidence="12">The sequence shown here is derived from an EMBL/GenBank/DDBJ whole genome shotgun (WGS) entry which is preliminary data.</text>
</comment>
<accession>A0ABW3FHN2</accession>
<comment type="subcellular location">
    <subcellularLocation>
        <location evidence="9">Cytoplasm</location>
    </subcellularLocation>
</comment>
<keyword evidence="7 9" id="KW-0648">Protein biosynthesis</keyword>
<evidence type="ECO:0000256" key="6">
    <source>
        <dbReference type="ARBA" id="ARBA00022840"/>
    </source>
</evidence>
<evidence type="ECO:0000313" key="12">
    <source>
        <dbReference type="EMBL" id="MFD0917994.1"/>
    </source>
</evidence>
<dbReference type="Pfam" id="PF00749">
    <property type="entry name" value="tRNA-synt_1c"/>
    <property type="match status" value="1"/>
</dbReference>
<keyword evidence="1 9" id="KW-0963">Cytoplasm</keyword>
<dbReference type="EMBL" id="JBHTJV010000026">
    <property type="protein sequence ID" value="MFD0917994.1"/>
    <property type="molecule type" value="Genomic_DNA"/>
</dbReference>
<feature type="domain" description="Glutamyl/glutaminyl-tRNA synthetase class Ib catalytic" evidence="10">
    <location>
        <begin position="9"/>
        <end position="321"/>
    </location>
</feature>
<keyword evidence="2 9" id="KW-0436">Ligase</keyword>
<keyword evidence="13" id="KW-1185">Reference proteome</keyword>
<dbReference type="Proteomes" id="UP001597101">
    <property type="component" value="Unassembled WGS sequence"/>
</dbReference>
<dbReference type="PROSITE" id="PS00178">
    <property type="entry name" value="AA_TRNA_LIGASE_I"/>
    <property type="match status" value="1"/>
</dbReference>
<keyword evidence="3" id="KW-0479">Metal-binding</keyword>
<dbReference type="Pfam" id="PF19269">
    <property type="entry name" value="Anticodon_2"/>
    <property type="match status" value="1"/>
</dbReference>
<dbReference type="Gene3D" id="3.40.50.620">
    <property type="entry name" value="HUPs"/>
    <property type="match status" value="1"/>
</dbReference>
<comment type="subunit">
    <text evidence="9">Monomer.</text>
</comment>
<dbReference type="InterPro" id="IPR014729">
    <property type="entry name" value="Rossmann-like_a/b/a_fold"/>
</dbReference>
<evidence type="ECO:0000259" key="10">
    <source>
        <dbReference type="Pfam" id="PF00749"/>
    </source>
</evidence>
<keyword evidence="5" id="KW-0862">Zinc</keyword>
<name>A0ABW3FHN2_9HYPH</name>
<comment type="catalytic activity">
    <reaction evidence="9">
        <text>tRNA(Glu) + L-glutamate + ATP = L-glutamyl-tRNA(Glu) + AMP + diphosphate</text>
        <dbReference type="Rhea" id="RHEA:23540"/>
        <dbReference type="Rhea" id="RHEA-COMP:9663"/>
        <dbReference type="Rhea" id="RHEA-COMP:9680"/>
        <dbReference type="ChEBI" id="CHEBI:29985"/>
        <dbReference type="ChEBI" id="CHEBI:30616"/>
        <dbReference type="ChEBI" id="CHEBI:33019"/>
        <dbReference type="ChEBI" id="CHEBI:78442"/>
        <dbReference type="ChEBI" id="CHEBI:78520"/>
        <dbReference type="ChEBI" id="CHEBI:456215"/>
        <dbReference type="EC" id="6.1.1.17"/>
    </reaction>
</comment>
<dbReference type="GO" id="GO:0004818">
    <property type="term" value="F:glutamate-tRNA ligase activity"/>
    <property type="evidence" value="ECO:0007669"/>
    <property type="project" value="UniProtKB-EC"/>
</dbReference>
<proteinExistence type="inferred from homology"/>
<comment type="function">
    <text evidence="9">Catalyzes the attachment of glutamate to tRNA(Glu) in a two-step reaction: glutamate is first activated by ATP to form Glu-AMP and then transferred to the acceptor end of tRNA(Glu).</text>
</comment>
<keyword evidence="6 9" id="KW-0067">ATP-binding</keyword>
<gene>
    <name evidence="9 12" type="primary">gltX</name>
    <name evidence="12" type="ORF">ACFQ14_16440</name>
</gene>
<evidence type="ECO:0000256" key="1">
    <source>
        <dbReference type="ARBA" id="ARBA00022490"/>
    </source>
</evidence>
<feature type="binding site" evidence="9">
    <location>
        <position position="257"/>
    </location>
    <ligand>
        <name>ATP</name>
        <dbReference type="ChEBI" id="CHEBI:30616"/>
    </ligand>
</feature>
<evidence type="ECO:0000313" key="13">
    <source>
        <dbReference type="Proteomes" id="UP001597101"/>
    </source>
</evidence>
<dbReference type="PRINTS" id="PR00987">
    <property type="entry name" value="TRNASYNTHGLU"/>
</dbReference>